<feature type="compositionally biased region" description="Polar residues" evidence="1">
    <location>
        <begin position="59"/>
        <end position="69"/>
    </location>
</feature>
<name>A0A0A8XPS3_ARUDO</name>
<protein>
    <submittedName>
        <fullName evidence="2">Uncharacterized protein</fullName>
    </submittedName>
</protein>
<accession>A0A0A8XPS3</accession>
<organism evidence="2">
    <name type="scientific">Arundo donax</name>
    <name type="common">Giant reed</name>
    <name type="synonym">Donax arundinaceus</name>
    <dbReference type="NCBI Taxonomy" id="35708"/>
    <lineage>
        <taxon>Eukaryota</taxon>
        <taxon>Viridiplantae</taxon>
        <taxon>Streptophyta</taxon>
        <taxon>Embryophyta</taxon>
        <taxon>Tracheophyta</taxon>
        <taxon>Spermatophyta</taxon>
        <taxon>Magnoliopsida</taxon>
        <taxon>Liliopsida</taxon>
        <taxon>Poales</taxon>
        <taxon>Poaceae</taxon>
        <taxon>PACMAD clade</taxon>
        <taxon>Arundinoideae</taxon>
        <taxon>Arundineae</taxon>
        <taxon>Arundo</taxon>
    </lineage>
</organism>
<sequence length="69" mass="7548">MHPVEAPRHVSIPAPEGRVHGGNILSMFADGMSLGKKPTNNTEASTSAPRRRKSANHMEPSSSTRRNWL</sequence>
<proteinExistence type="predicted"/>
<evidence type="ECO:0000313" key="2">
    <source>
        <dbReference type="EMBL" id="JAD15721.1"/>
    </source>
</evidence>
<dbReference type="EMBL" id="GBRH01282174">
    <property type="protein sequence ID" value="JAD15721.1"/>
    <property type="molecule type" value="Transcribed_RNA"/>
</dbReference>
<reference evidence="2" key="1">
    <citation type="submission" date="2014-09" db="EMBL/GenBank/DDBJ databases">
        <authorList>
            <person name="Magalhaes I.L.F."/>
            <person name="Oliveira U."/>
            <person name="Santos F.R."/>
            <person name="Vidigal T.H.D.A."/>
            <person name="Brescovit A.D."/>
            <person name="Santos A.J."/>
        </authorList>
    </citation>
    <scope>NUCLEOTIDE SEQUENCE</scope>
    <source>
        <tissue evidence="2">Shoot tissue taken approximately 20 cm above the soil surface</tissue>
    </source>
</reference>
<reference evidence="2" key="2">
    <citation type="journal article" date="2015" name="Data Brief">
        <title>Shoot transcriptome of the giant reed, Arundo donax.</title>
        <authorList>
            <person name="Barrero R.A."/>
            <person name="Guerrero F.D."/>
            <person name="Moolhuijzen P."/>
            <person name="Goolsby J.A."/>
            <person name="Tidwell J."/>
            <person name="Bellgard S.E."/>
            <person name="Bellgard M.I."/>
        </authorList>
    </citation>
    <scope>NUCLEOTIDE SEQUENCE</scope>
    <source>
        <tissue evidence="2">Shoot tissue taken approximately 20 cm above the soil surface</tissue>
    </source>
</reference>
<dbReference type="AlphaFoldDB" id="A0A0A8XPS3"/>
<feature type="region of interest" description="Disordered" evidence="1">
    <location>
        <begin position="1"/>
        <end position="69"/>
    </location>
</feature>
<evidence type="ECO:0000256" key="1">
    <source>
        <dbReference type="SAM" id="MobiDB-lite"/>
    </source>
</evidence>
<feature type="compositionally biased region" description="Polar residues" evidence="1">
    <location>
        <begin position="38"/>
        <end position="48"/>
    </location>
</feature>